<evidence type="ECO:0000259" key="17">
    <source>
        <dbReference type="Pfam" id="PF01756"/>
    </source>
</evidence>
<evidence type="ECO:0000256" key="9">
    <source>
        <dbReference type="ARBA" id="ARBA00022723"/>
    </source>
</evidence>
<evidence type="ECO:0000256" key="13">
    <source>
        <dbReference type="ARBA" id="ARBA00023098"/>
    </source>
</evidence>
<dbReference type="InterPro" id="IPR037069">
    <property type="entry name" value="AcylCoA_DH/ox_N_sf"/>
</dbReference>
<organism evidence="23 24">
    <name type="scientific">Exophiala mesophila</name>
    <name type="common">Black yeast-like fungus</name>
    <dbReference type="NCBI Taxonomy" id="212818"/>
    <lineage>
        <taxon>Eukaryota</taxon>
        <taxon>Fungi</taxon>
        <taxon>Dikarya</taxon>
        <taxon>Ascomycota</taxon>
        <taxon>Pezizomycotina</taxon>
        <taxon>Eurotiomycetes</taxon>
        <taxon>Chaetothyriomycetidae</taxon>
        <taxon>Chaetothyriales</taxon>
        <taxon>Herpotrichiellaceae</taxon>
        <taxon>Exophiala</taxon>
    </lineage>
</organism>
<dbReference type="SUPFAM" id="SSF56645">
    <property type="entry name" value="Acyl-CoA dehydrogenase NM domain-like"/>
    <property type="match status" value="1"/>
</dbReference>
<feature type="compositionally biased region" description="Basic and acidic residues" evidence="15">
    <location>
        <begin position="1703"/>
        <end position="1713"/>
    </location>
</feature>
<dbReference type="SUPFAM" id="SSF47203">
    <property type="entry name" value="Acyl-CoA dehydrogenase C-terminal domain-like"/>
    <property type="match status" value="2"/>
</dbReference>
<dbReference type="SUPFAM" id="SSF51338">
    <property type="entry name" value="Composite domain of metallo-dependent hydrolases"/>
    <property type="match status" value="1"/>
</dbReference>
<dbReference type="Gene3D" id="2.30.40.10">
    <property type="entry name" value="Urease, subunit C, domain 1"/>
    <property type="match status" value="1"/>
</dbReference>
<evidence type="ECO:0000313" key="23">
    <source>
        <dbReference type="EMBL" id="RVX71648.1"/>
    </source>
</evidence>
<evidence type="ECO:0000256" key="2">
    <source>
        <dbReference type="ARBA" id="ARBA00001974"/>
    </source>
</evidence>
<dbReference type="InterPro" id="IPR012258">
    <property type="entry name" value="Acyl-CoA_oxidase"/>
</dbReference>
<gene>
    <name evidence="23" type="ORF">B0A52_03832</name>
</gene>
<dbReference type="FunFam" id="2.40.110.10:FF:000003">
    <property type="entry name" value="Acyl-coenzyme A oxidase"/>
    <property type="match status" value="1"/>
</dbReference>
<evidence type="ECO:0000259" key="22">
    <source>
        <dbReference type="Pfam" id="PF22924"/>
    </source>
</evidence>
<comment type="similarity">
    <text evidence="6">Belongs to the FAH family.</text>
</comment>
<dbReference type="InterPro" id="IPR011234">
    <property type="entry name" value="Fumarylacetoacetase-like_C"/>
</dbReference>
<dbReference type="InterPro" id="IPR006680">
    <property type="entry name" value="Amidohydro-rel"/>
</dbReference>
<dbReference type="InterPro" id="IPR046373">
    <property type="entry name" value="Acyl-CoA_Oxase/DH_mid-dom_sf"/>
</dbReference>
<dbReference type="GO" id="GO:0055088">
    <property type="term" value="P:lipid homeostasis"/>
    <property type="evidence" value="ECO:0007669"/>
    <property type="project" value="TreeGrafter"/>
</dbReference>
<dbReference type="EMBL" id="NAJM01000016">
    <property type="protein sequence ID" value="RVX71648.1"/>
    <property type="molecule type" value="Genomic_DNA"/>
</dbReference>
<dbReference type="Gene3D" id="3.90.850.10">
    <property type="entry name" value="Fumarylacetoacetase-like, C-terminal domain"/>
    <property type="match status" value="1"/>
</dbReference>
<evidence type="ECO:0000313" key="24">
    <source>
        <dbReference type="Proteomes" id="UP000288859"/>
    </source>
</evidence>
<dbReference type="Gene3D" id="3.20.20.140">
    <property type="entry name" value="Metal-dependent hydrolases"/>
    <property type="match status" value="1"/>
</dbReference>
<dbReference type="SUPFAM" id="SSF51556">
    <property type="entry name" value="Metallo-dependent hydrolases"/>
    <property type="match status" value="1"/>
</dbReference>
<keyword evidence="13" id="KW-0443">Lipid metabolism</keyword>
<dbReference type="InterPro" id="IPR029058">
    <property type="entry name" value="AB_hydrolase_fold"/>
</dbReference>
<evidence type="ECO:0000256" key="12">
    <source>
        <dbReference type="ARBA" id="ARBA00023002"/>
    </source>
</evidence>
<dbReference type="GO" id="GO:0046872">
    <property type="term" value="F:metal ion binding"/>
    <property type="evidence" value="ECO:0007669"/>
    <property type="project" value="UniProtKB-KW"/>
</dbReference>
<dbReference type="Pfam" id="PF12146">
    <property type="entry name" value="Hydrolase_4"/>
    <property type="match status" value="1"/>
</dbReference>
<dbReference type="VEuPathDB" id="FungiDB:PV10_00841"/>
<evidence type="ECO:0000256" key="14">
    <source>
        <dbReference type="ARBA" id="ARBA00023140"/>
    </source>
</evidence>
<dbReference type="UniPathway" id="UPA00661"/>
<name>A0A438N7L7_EXOME</name>
<dbReference type="CDD" id="cd01299">
    <property type="entry name" value="Met_dep_hydrolase_A"/>
    <property type="match status" value="1"/>
</dbReference>
<keyword evidence="8" id="KW-0285">Flavoprotein</keyword>
<evidence type="ECO:0000256" key="10">
    <source>
        <dbReference type="ARBA" id="ARBA00022827"/>
    </source>
</evidence>
<keyword evidence="10" id="KW-0274">FAD</keyword>
<keyword evidence="12" id="KW-0560">Oxidoreductase</keyword>
<feature type="domain" description="Serine aminopeptidase S33" evidence="20">
    <location>
        <begin position="838"/>
        <end position="1039"/>
    </location>
</feature>
<keyword evidence="9" id="KW-0479">Metal-binding</keyword>
<evidence type="ECO:0000256" key="15">
    <source>
        <dbReference type="SAM" id="MobiDB-lite"/>
    </source>
</evidence>
<comment type="caution">
    <text evidence="23">The sequence shown here is derived from an EMBL/GenBank/DDBJ whole genome shotgun (WGS) entry which is preliminary data.</text>
</comment>
<dbReference type="GO" id="GO:0005777">
    <property type="term" value="C:peroxisome"/>
    <property type="evidence" value="ECO:0007669"/>
    <property type="project" value="UniProtKB-SubCell"/>
</dbReference>
<evidence type="ECO:0000259" key="18">
    <source>
        <dbReference type="Pfam" id="PF01979"/>
    </source>
</evidence>
<evidence type="ECO:0000256" key="3">
    <source>
        <dbReference type="ARBA" id="ARBA00004275"/>
    </source>
</evidence>
<dbReference type="Gene3D" id="1.20.140.10">
    <property type="entry name" value="Butyryl-CoA Dehydrogenase, subunit A, domain 3"/>
    <property type="match status" value="1"/>
</dbReference>
<dbReference type="VEuPathDB" id="FungiDB:PV10_02026"/>
<feature type="domain" description="Acyl-CoA oxidase C-alpha1" evidence="22">
    <location>
        <begin position="1321"/>
        <end position="1487"/>
    </location>
</feature>
<dbReference type="OrthoDB" id="194468at2759"/>
<dbReference type="VEuPathDB" id="FungiDB:PV10_08095"/>
<feature type="domain" description="Acyl-CoA oxidase C-terminal" evidence="17">
    <location>
        <begin position="1536"/>
        <end position="1684"/>
    </location>
</feature>
<dbReference type="SUPFAM" id="SSF56529">
    <property type="entry name" value="FAH"/>
    <property type="match status" value="1"/>
</dbReference>
<evidence type="ECO:0000259" key="19">
    <source>
        <dbReference type="Pfam" id="PF02770"/>
    </source>
</evidence>
<feature type="region of interest" description="Disordered" evidence="15">
    <location>
        <begin position="1703"/>
        <end position="1722"/>
    </location>
</feature>
<evidence type="ECO:0000256" key="6">
    <source>
        <dbReference type="ARBA" id="ARBA00010211"/>
    </source>
</evidence>
<reference evidence="23 24" key="1">
    <citation type="submission" date="2017-03" db="EMBL/GenBank/DDBJ databases">
        <title>Genomes of endolithic fungi from Antarctica.</title>
        <authorList>
            <person name="Coleine C."/>
            <person name="Masonjones S."/>
            <person name="Stajich J.E."/>
        </authorList>
    </citation>
    <scope>NUCLEOTIDE SEQUENCE [LARGE SCALE GENOMIC DNA]</scope>
    <source>
        <strain evidence="23 24">CCFEE 6314</strain>
    </source>
</reference>
<evidence type="ECO:0000259" key="20">
    <source>
        <dbReference type="Pfam" id="PF12146"/>
    </source>
</evidence>
<comment type="subcellular location">
    <subcellularLocation>
        <location evidence="3">Peroxisome</location>
    </subcellularLocation>
</comment>
<evidence type="ECO:0000256" key="5">
    <source>
        <dbReference type="ARBA" id="ARBA00006288"/>
    </source>
</evidence>
<proteinExistence type="inferred from homology"/>
<sequence>MEGEVFADNVLGTKPPIQFQGALSAKLVNGVMDSAPKMVDAPRKPWEAVHFDPALKPKEYQIQGTPDDSTIIFLDVQIFDSTGIPPYRGDVLIKGNRIAQVGDVQTLERLVQDPKTKVVQGRGRTLMSGLGDAHTHLTWNSGDIPALAGLGTEEHTLLTARSARTAIDSGYTMCFGAASAQDRLDVVIRDAINAGKLSGPRYLANCKEITHPQDAVGQNGLAVIADGPDEMREAVNRHIDIGADTVKLTMSGEEICEPLSSEKCYYSDEETAVCVEVAHGRGTRLCAHARARDSVKMCVKHGVDIIFHASWTDDEGLNMLEKNKSKHMVVPAINWLYATLYESESYGYKMSDEERDGYEREFAKAKVVLSEMHQRGITVLPGGDYGFAWTPHGTYARDLEHFVNWLGFTPMESLLAATAGVAKLFMREHELGQIRPGYMADCILVDGNPLENIRILQDHSKLNLIMINGRIHKAAQKDFMTAAERLTWKARIQAPQLSRESLDSTSFVAYKDSSGESRIGKISFEGQQITPVNMPSGAPVRTLYQVIELGNEVIDGDTCVPLGSVTLLPPLSGRDILAVGKNYAEHATEFHSSGYDSSDKTAQPSHPVIFTKRSTSIISAGAAVELDPYFTSTLDYEGEIGVIIGKPGRHVDEKDAMSYVWGYTLLNDITAREVQRDHKQFYLGKSGDTYCPMGPVAVPASSLPKSLRIQTFVNGQKRQDATTDELIFSVSRLIATITAGATIQPGDVIATGTPAGVGFGQTPPSFLHPGDLIEVTATGLGTLRNQVVLLDTAKCAMSKPFAPSTLPFYNTSRSPGNSGLTRVGSKFVNVEITGKGETQIVFVHGLGGSTEFYGPLLRTSHIAQAARSVRYDIEGHGLSPTASTSVISIQSYAQDLAALFQHLENRPSVLVAHSIGTLIALTFAAQYPELVEKLVLLGPARYPVPDAAAEGQRKRSAAVRAGGMKAVAETIATNGTSQATKTANHSAYGAVKAILMGQDPEGYAKACTALGKASNLEVDLRSLKMPALILVGDEDKVPDAIVGTMGESHPGRIPVPQEAIPSSFALFLWGGKERFDRRKATIDTLSSHPLFSKDTVVPQSLARKDVWTRIAIQSKELVALKLRHGWSTAQFTDAIAMTDWMMPIHPQFRIFRSNLERQMSDEQKAIWLPKADRFEILGCYCQTELGHGSNVRGVETTATFSPDNDEFIIDSPTLSSTKYWIGAAGVWATHGIVVAKLIISGRDYGVHLFLVQLRDSNTHRTLPGVEIYELGPKSFQGMLGTDNGALRFHNVRIPRAQMLSRNAQVREDGKYIPAKNTKHAYGSMVTVRALMAEITGWDLIKAVVVAYHYTKFRRQFKKPKPDQNQSEETVVFDYNSVRYRLLPLLATATAIIVVGQSIKKAYDDYTVTMLKTGDTSELEDLHLQTVSAKVYSTELASKGVETCRIACGGHGYSAFSGFGRMYAHTVNAVTYEGDNYVISLQVTRAILKYYRQHAGQLPTSLEYLGLLKSRKHTEKPPINSATQWFSIPVQKWALEHRLANLVQQHLQDTEAGIDTSYSGHALTMAHSDYVYWKGFWKSVQSVEKAGESFGVHLRALAQVFSLSILSNPHHPSLSQALHLSQETHKHLRDAYAIAIDDLARNHMDSIITAYGLTEFELDSALARTNLNPYEALFDGAKKSEMSGENMSHIWPLIVDTTKLWENPDKGTVKDSRKGSNGLKGRL</sequence>
<comment type="cofactor">
    <cofactor evidence="2">
        <name>FAD</name>
        <dbReference type="ChEBI" id="CHEBI:57692"/>
    </cofactor>
</comment>
<comment type="similarity">
    <text evidence="5">Belongs to the acyl-CoA oxidase family.</text>
</comment>
<dbReference type="GO" id="GO:0016810">
    <property type="term" value="F:hydrolase activity, acting on carbon-nitrogen (but not peptide) bonds"/>
    <property type="evidence" value="ECO:0007669"/>
    <property type="project" value="InterPro"/>
</dbReference>
<dbReference type="InterPro" id="IPR036250">
    <property type="entry name" value="AcylCo_DH-like_C"/>
</dbReference>
<dbReference type="InterPro" id="IPR032466">
    <property type="entry name" value="Metal_Hydrolase"/>
</dbReference>
<dbReference type="Gene3D" id="3.40.50.1820">
    <property type="entry name" value="alpha/beta hydrolase"/>
    <property type="match status" value="1"/>
</dbReference>
<dbReference type="Gene3D" id="2.40.110.10">
    <property type="entry name" value="Butyryl-CoA Dehydrogenase, subunit A, domain 2"/>
    <property type="match status" value="1"/>
</dbReference>
<dbReference type="Pfam" id="PF22924">
    <property type="entry name" value="ACOX_C_alpha1"/>
    <property type="match status" value="1"/>
</dbReference>
<feature type="domain" description="Amidohydrolase-related" evidence="18">
    <location>
        <begin position="126"/>
        <end position="471"/>
    </location>
</feature>
<keyword evidence="14" id="KW-0576">Peroxisome</keyword>
<accession>A0A438N7L7</accession>
<dbReference type="InterPro" id="IPR011059">
    <property type="entry name" value="Metal-dep_hydrolase_composite"/>
</dbReference>
<dbReference type="InterPro" id="IPR057744">
    <property type="entry name" value="OTAase-like"/>
</dbReference>
<comment type="catalytic activity">
    <reaction evidence="1">
        <text>a 2,3-saturated acyl-CoA + O2 = a (2E)-enoyl-CoA + H2O2</text>
        <dbReference type="Rhea" id="RHEA:38959"/>
        <dbReference type="ChEBI" id="CHEBI:15379"/>
        <dbReference type="ChEBI" id="CHEBI:16240"/>
        <dbReference type="ChEBI" id="CHEBI:58856"/>
        <dbReference type="ChEBI" id="CHEBI:65111"/>
        <dbReference type="EC" id="1.3.3.6"/>
    </reaction>
</comment>
<dbReference type="GO" id="GO:0033540">
    <property type="term" value="P:fatty acid beta-oxidation using acyl-CoA oxidase"/>
    <property type="evidence" value="ECO:0007669"/>
    <property type="project" value="UniProtKB-UniPathway"/>
</dbReference>
<dbReference type="Pfam" id="PF14749">
    <property type="entry name" value="Acyl-CoA_ox_N"/>
    <property type="match status" value="1"/>
</dbReference>
<evidence type="ECO:0000256" key="8">
    <source>
        <dbReference type="ARBA" id="ARBA00022630"/>
    </source>
</evidence>
<evidence type="ECO:0000259" key="21">
    <source>
        <dbReference type="Pfam" id="PF14749"/>
    </source>
</evidence>
<dbReference type="Pfam" id="PF01756">
    <property type="entry name" value="ACOX"/>
    <property type="match status" value="1"/>
</dbReference>
<dbReference type="FunFam" id="3.90.850.10:FF:000002">
    <property type="entry name" value="2-hydroxyhepta-2,4-diene-1,7-dioate isomerase"/>
    <property type="match status" value="1"/>
</dbReference>
<protein>
    <recommendedName>
        <fullName evidence="7">acyl-CoA oxidase</fullName>
        <ecNumber evidence="7">1.3.3.6</ecNumber>
    </recommendedName>
</protein>
<dbReference type="InterPro" id="IPR036663">
    <property type="entry name" value="Fumarylacetoacetase_C_sf"/>
</dbReference>
<evidence type="ECO:0000256" key="4">
    <source>
        <dbReference type="ARBA" id="ARBA00004846"/>
    </source>
</evidence>
<dbReference type="Gene3D" id="1.10.540.10">
    <property type="entry name" value="Acyl-CoA dehydrogenase/oxidase, N-terminal domain"/>
    <property type="match status" value="1"/>
</dbReference>
<dbReference type="InterPro" id="IPR002655">
    <property type="entry name" value="Acyl-CoA_oxidase_C"/>
</dbReference>
<dbReference type="GO" id="GO:0005504">
    <property type="term" value="F:fatty acid binding"/>
    <property type="evidence" value="ECO:0007669"/>
    <property type="project" value="TreeGrafter"/>
</dbReference>
<dbReference type="GO" id="GO:0050163">
    <property type="term" value="F:oxaloacetate tautomerase activity"/>
    <property type="evidence" value="ECO:0007669"/>
    <property type="project" value="UniProtKB-ARBA"/>
</dbReference>
<dbReference type="Proteomes" id="UP000288859">
    <property type="component" value="Unassembled WGS sequence"/>
</dbReference>
<evidence type="ECO:0000256" key="1">
    <source>
        <dbReference type="ARBA" id="ARBA00001201"/>
    </source>
</evidence>
<dbReference type="InterPro" id="IPR029320">
    <property type="entry name" value="Acyl-CoA_ox_N"/>
</dbReference>
<feature type="domain" description="Acyl-CoA oxidase/dehydrogenase middle" evidence="19">
    <location>
        <begin position="1179"/>
        <end position="1291"/>
    </location>
</feature>
<evidence type="ECO:0000256" key="7">
    <source>
        <dbReference type="ARBA" id="ARBA00012870"/>
    </source>
</evidence>
<dbReference type="PANTHER" id="PTHR10909:SF250">
    <property type="entry name" value="PEROXISOMAL ACYL-COENZYME A OXIDASE 1"/>
    <property type="match status" value="1"/>
</dbReference>
<dbReference type="Pfam" id="PF02770">
    <property type="entry name" value="Acyl-CoA_dh_M"/>
    <property type="match status" value="1"/>
</dbReference>
<dbReference type="GO" id="GO:0006107">
    <property type="term" value="P:oxaloacetate metabolic process"/>
    <property type="evidence" value="ECO:0007669"/>
    <property type="project" value="UniProtKB-ARBA"/>
</dbReference>
<dbReference type="EC" id="1.3.3.6" evidence="7"/>
<dbReference type="PANTHER" id="PTHR10909">
    <property type="entry name" value="ELECTRON TRANSPORT OXIDOREDUCTASE"/>
    <property type="match status" value="1"/>
</dbReference>
<dbReference type="Pfam" id="PF01557">
    <property type="entry name" value="FAA_hydrolase"/>
    <property type="match status" value="1"/>
</dbReference>
<dbReference type="VEuPathDB" id="FungiDB:PV10_07206"/>
<dbReference type="GO" id="GO:0003997">
    <property type="term" value="F:acyl-CoA oxidase activity"/>
    <property type="evidence" value="ECO:0007669"/>
    <property type="project" value="UniProtKB-EC"/>
</dbReference>
<dbReference type="InterPro" id="IPR009100">
    <property type="entry name" value="AcylCoA_DH/oxidase_NM_dom_sf"/>
</dbReference>
<dbReference type="Pfam" id="PF01979">
    <property type="entry name" value="Amidohydro_1"/>
    <property type="match status" value="1"/>
</dbReference>
<dbReference type="InterPro" id="IPR055060">
    <property type="entry name" value="ACOX_C_alpha1"/>
</dbReference>
<evidence type="ECO:0000259" key="16">
    <source>
        <dbReference type="Pfam" id="PF01557"/>
    </source>
</evidence>
<feature type="domain" description="Fumarylacetoacetase-like C-terminal" evidence="16">
    <location>
        <begin position="576"/>
        <end position="788"/>
    </location>
</feature>
<dbReference type="SUPFAM" id="SSF53474">
    <property type="entry name" value="alpha/beta-Hydrolases"/>
    <property type="match status" value="1"/>
</dbReference>
<evidence type="ECO:0000256" key="11">
    <source>
        <dbReference type="ARBA" id="ARBA00022832"/>
    </source>
</evidence>
<dbReference type="InterPro" id="IPR022742">
    <property type="entry name" value="Hydrolase_4"/>
</dbReference>
<feature type="domain" description="Acyl-coenzyme A oxidase N-terminal" evidence="21">
    <location>
        <begin position="1063"/>
        <end position="1177"/>
    </location>
</feature>
<comment type="pathway">
    <text evidence="4">Lipid metabolism; peroxisomal fatty acid beta-oxidation.</text>
</comment>
<dbReference type="GO" id="GO:0071949">
    <property type="term" value="F:FAD binding"/>
    <property type="evidence" value="ECO:0007669"/>
    <property type="project" value="InterPro"/>
</dbReference>
<keyword evidence="11" id="KW-0276">Fatty acid metabolism</keyword>
<dbReference type="InterPro" id="IPR006091">
    <property type="entry name" value="Acyl-CoA_Oxase/DH_mid-dom"/>
</dbReference>